<organism evidence="2">
    <name type="scientific">Trieres chinensis</name>
    <name type="common">Marine centric diatom</name>
    <name type="synonym">Odontella sinensis</name>
    <dbReference type="NCBI Taxonomy" id="1514140"/>
    <lineage>
        <taxon>Eukaryota</taxon>
        <taxon>Sar</taxon>
        <taxon>Stramenopiles</taxon>
        <taxon>Ochrophyta</taxon>
        <taxon>Bacillariophyta</taxon>
        <taxon>Mediophyceae</taxon>
        <taxon>Biddulphiophycidae</taxon>
        <taxon>Eupodiscales</taxon>
        <taxon>Parodontellaceae</taxon>
        <taxon>Trieres</taxon>
    </lineage>
</organism>
<evidence type="ECO:0000256" key="1">
    <source>
        <dbReference type="SAM" id="SignalP"/>
    </source>
</evidence>
<dbReference type="EMBL" id="HBGO01029274">
    <property type="protein sequence ID" value="CAD9353092.1"/>
    <property type="molecule type" value="Transcribed_RNA"/>
</dbReference>
<feature type="signal peptide" evidence="1">
    <location>
        <begin position="1"/>
        <end position="22"/>
    </location>
</feature>
<reference evidence="2" key="1">
    <citation type="submission" date="2021-01" db="EMBL/GenBank/DDBJ databases">
        <authorList>
            <person name="Corre E."/>
            <person name="Pelletier E."/>
            <person name="Niang G."/>
            <person name="Scheremetjew M."/>
            <person name="Finn R."/>
            <person name="Kale V."/>
            <person name="Holt S."/>
            <person name="Cochrane G."/>
            <person name="Meng A."/>
            <person name="Brown T."/>
            <person name="Cohen L."/>
        </authorList>
    </citation>
    <scope>NUCLEOTIDE SEQUENCE</scope>
    <source>
        <strain evidence="2">Grunow 1884</strain>
    </source>
</reference>
<accession>A0A7S2A050</accession>
<sequence>MVFPAYTRLPLLLSATAAVVGALSFGAPQTTRRATLAAIPAIAGAALSAAPPLPSDAATTDGGNAAAAADAKPKFRRYPQIRFIAALGDPTASSGVGCEGWGLWRDDPGPRGVYLRDYDDRIAKRGGVAPAGWTFNGDDWWVEEHGLIMSTPDDLPRRSLDRSTGDVVPYKRYVVTGDREVTTILTVHDDGRWELAKGSLYDVTHLPCRSARYTPAAFDVGANGDAVASTCVPGGADKRSFPVKPGAEMPPISGCAKQDYAVLFVLGEEA</sequence>
<proteinExistence type="predicted"/>
<dbReference type="AlphaFoldDB" id="A0A7S2A050"/>
<name>A0A7S2A050_TRICV</name>
<feature type="chain" id="PRO_5031041494" description="Secreted protein" evidence="1">
    <location>
        <begin position="23"/>
        <end position="270"/>
    </location>
</feature>
<keyword evidence="1" id="KW-0732">Signal</keyword>
<protein>
    <recommendedName>
        <fullName evidence="3">Secreted protein</fullName>
    </recommendedName>
</protein>
<evidence type="ECO:0008006" key="3">
    <source>
        <dbReference type="Google" id="ProtNLM"/>
    </source>
</evidence>
<evidence type="ECO:0000313" key="2">
    <source>
        <dbReference type="EMBL" id="CAD9353092.1"/>
    </source>
</evidence>
<gene>
    <name evidence="2" type="ORF">OSIN01602_LOCUS16797</name>
</gene>